<protein>
    <recommendedName>
        <fullName evidence="3">UDP-N-acetylglucosamine kinase</fullName>
    </recommendedName>
</protein>
<name>A0A363NTT9_9SPHI</name>
<evidence type="ECO:0000313" key="1">
    <source>
        <dbReference type="EMBL" id="PUV24143.1"/>
    </source>
</evidence>
<accession>A0A363NTT9</accession>
<comment type="caution">
    <text evidence="1">The sequence shown here is derived from an EMBL/GenBank/DDBJ whole genome shotgun (WGS) entry which is preliminary data.</text>
</comment>
<dbReference type="RefSeq" id="WP_108634071.1">
    <property type="nucleotide sequence ID" value="NZ_QCXX01000003.1"/>
</dbReference>
<keyword evidence="2" id="KW-1185">Reference proteome</keyword>
<dbReference type="PANTHER" id="PTHR39206:SF1">
    <property type="entry name" value="SLL8004 PROTEIN"/>
    <property type="match status" value="1"/>
</dbReference>
<evidence type="ECO:0000313" key="2">
    <source>
        <dbReference type="Proteomes" id="UP000250831"/>
    </source>
</evidence>
<gene>
    <name evidence="1" type="ORF">DCO56_12300</name>
</gene>
<dbReference type="EMBL" id="QCXX01000003">
    <property type="protein sequence ID" value="PUV24143.1"/>
    <property type="molecule type" value="Genomic_DNA"/>
</dbReference>
<dbReference type="Proteomes" id="UP000250831">
    <property type="component" value="Unassembled WGS sequence"/>
</dbReference>
<dbReference type="Gene3D" id="3.40.50.300">
    <property type="entry name" value="P-loop containing nucleotide triphosphate hydrolases"/>
    <property type="match status" value="1"/>
</dbReference>
<dbReference type="PANTHER" id="PTHR39206">
    <property type="entry name" value="SLL8004 PROTEIN"/>
    <property type="match status" value="1"/>
</dbReference>
<sequence length="249" mass="28432">MPRAKRLRVFAGPNGSGKSTLYKQISSQFNTGYFVNSDEIEQEIGKTGFINLSRFGLKLTQEDLDRFLGQDQSITLLQKAEKSGHPISIAIRENMIVDKSRDTHSYEASLITSFIRYHLLENGISYSFETVMSHPSKLEEIDEASERKFKTYLYFVCLDDPLINISRVEIRKEKGGHGVPQDKIVDRYYRTLTNLLPAIKACEKAYLFDNSGETMVLIAEVLHGGITILLPENKLPNWFIKYVVNKINE</sequence>
<proteinExistence type="predicted"/>
<dbReference type="InterPro" id="IPR027417">
    <property type="entry name" value="P-loop_NTPase"/>
</dbReference>
<dbReference type="SUPFAM" id="SSF52540">
    <property type="entry name" value="P-loop containing nucleoside triphosphate hydrolases"/>
    <property type="match status" value="1"/>
</dbReference>
<reference evidence="1 2" key="1">
    <citation type="submission" date="2018-04" db="EMBL/GenBank/DDBJ databases">
        <title>Sphingobacterium sp. M46 Genome.</title>
        <authorList>
            <person name="Cheng J."/>
            <person name="Li Y."/>
        </authorList>
    </citation>
    <scope>NUCLEOTIDE SEQUENCE [LARGE SCALE GENOMIC DNA]</scope>
    <source>
        <strain evidence="1 2">M46</strain>
    </source>
</reference>
<dbReference type="AlphaFoldDB" id="A0A363NTT9"/>
<dbReference type="OrthoDB" id="9791543at2"/>
<evidence type="ECO:0008006" key="3">
    <source>
        <dbReference type="Google" id="ProtNLM"/>
    </source>
</evidence>
<organism evidence="1 2">
    <name type="scientific">Sphingobacterium athyrii</name>
    <dbReference type="NCBI Taxonomy" id="2152717"/>
    <lineage>
        <taxon>Bacteria</taxon>
        <taxon>Pseudomonadati</taxon>
        <taxon>Bacteroidota</taxon>
        <taxon>Sphingobacteriia</taxon>
        <taxon>Sphingobacteriales</taxon>
        <taxon>Sphingobacteriaceae</taxon>
        <taxon>Sphingobacterium</taxon>
    </lineage>
</organism>